<accession>A0A8X6UBY0</accession>
<dbReference type="Proteomes" id="UP000887013">
    <property type="component" value="Unassembled WGS sequence"/>
</dbReference>
<reference evidence="1" key="1">
    <citation type="submission" date="2020-08" db="EMBL/GenBank/DDBJ databases">
        <title>Multicomponent nature underlies the extraordinary mechanical properties of spider dragline silk.</title>
        <authorList>
            <person name="Kono N."/>
            <person name="Nakamura H."/>
            <person name="Mori M."/>
            <person name="Yoshida Y."/>
            <person name="Ohtoshi R."/>
            <person name="Malay A.D."/>
            <person name="Moran D.A.P."/>
            <person name="Tomita M."/>
            <person name="Numata K."/>
            <person name="Arakawa K."/>
        </authorList>
    </citation>
    <scope>NUCLEOTIDE SEQUENCE</scope>
</reference>
<proteinExistence type="predicted"/>
<evidence type="ECO:0000313" key="2">
    <source>
        <dbReference type="Proteomes" id="UP000887013"/>
    </source>
</evidence>
<gene>
    <name evidence="1" type="ORF">NPIL_434381</name>
</gene>
<dbReference type="EMBL" id="BMAW01026788">
    <property type="protein sequence ID" value="GFT98860.1"/>
    <property type="molecule type" value="Genomic_DNA"/>
</dbReference>
<evidence type="ECO:0000313" key="1">
    <source>
        <dbReference type="EMBL" id="GFT98860.1"/>
    </source>
</evidence>
<comment type="caution">
    <text evidence="1">The sequence shown here is derived from an EMBL/GenBank/DDBJ whole genome shotgun (WGS) entry which is preliminary data.</text>
</comment>
<dbReference type="AlphaFoldDB" id="A0A8X6UBY0"/>
<name>A0A8X6UBY0_NEPPI</name>
<keyword evidence="2" id="KW-1185">Reference proteome</keyword>
<organism evidence="1 2">
    <name type="scientific">Nephila pilipes</name>
    <name type="common">Giant wood spider</name>
    <name type="synonym">Nephila maculata</name>
    <dbReference type="NCBI Taxonomy" id="299642"/>
    <lineage>
        <taxon>Eukaryota</taxon>
        <taxon>Metazoa</taxon>
        <taxon>Ecdysozoa</taxon>
        <taxon>Arthropoda</taxon>
        <taxon>Chelicerata</taxon>
        <taxon>Arachnida</taxon>
        <taxon>Araneae</taxon>
        <taxon>Araneomorphae</taxon>
        <taxon>Entelegynae</taxon>
        <taxon>Araneoidea</taxon>
        <taxon>Nephilidae</taxon>
        <taxon>Nephila</taxon>
    </lineage>
</organism>
<sequence>MRLTHRLNCSDDEQSLLQNAATTLIYGLNQLRSRISSIYSYESIEDNEPPAKQRIPVCVPYDSARKKD</sequence>
<feature type="non-terminal residue" evidence="1">
    <location>
        <position position="1"/>
    </location>
</feature>
<protein>
    <submittedName>
        <fullName evidence="1">Uncharacterized protein</fullName>
    </submittedName>
</protein>